<gene>
    <name evidence="5" type="ORF">CR103_12465</name>
</gene>
<feature type="compositionally biased region" description="Low complexity" evidence="1">
    <location>
        <begin position="173"/>
        <end position="191"/>
    </location>
</feature>
<evidence type="ECO:0000313" key="6">
    <source>
        <dbReference type="Proteomes" id="UP000228593"/>
    </source>
</evidence>
<evidence type="ECO:0000259" key="4">
    <source>
        <dbReference type="Pfam" id="PF13511"/>
    </source>
</evidence>
<dbReference type="OrthoDB" id="8794394at2"/>
<dbReference type="PROSITE" id="PS51354">
    <property type="entry name" value="GLUTAREDOXIN_2"/>
    <property type="match status" value="1"/>
</dbReference>
<evidence type="ECO:0000313" key="5">
    <source>
        <dbReference type="EMBL" id="PIL39426.1"/>
    </source>
</evidence>
<name>A0A2G8T061_9BURK</name>
<keyword evidence="6" id="KW-1185">Reference proteome</keyword>
<reference evidence="5 6" key="1">
    <citation type="submission" date="2017-10" db="EMBL/GenBank/DDBJ databases">
        <title>Massilia psychrophilum sp. nov., a novel purple-pigmented bacterium isolated from Tianshan glacier, Xinjiang Municipality, China.</title>
        <authorList>
            <person name="Wang H."/>
        </authorList>
    </citation>
    <scope>NUCLEOTIDE SEQUENCE [LARGE SCALE GENOMIC DNA]</scope>
    <source>
        <strain evidence="5 6">JCM 30813</strain>
    </source>
</reference>
<dbReference type="EMBL" id="PDOB01000018">
    <property type="protein sequence ID" value="PIL39426.1"/>
    <property type="molecule type" value="Genomic_DNA"/>
</dbReference>
<feature type="signal peptide" evidence="2">
    <location>
        <begin position="1"/>
        <end position="26"/>
    </location>
</feature>
<keyword evidence="2" id="KW-0732">Signal</keyword>
<dbReference type="AlphaFoldDB" id="A0A2G8T061"/>
<dbReference type="SUPFAM" id="SSF52833">
    <property type="entry name" value="Thioredoxin-like"/>
    <property type="match status" value="1"/>
</dbReference>
<proteinExistence type="predicted"/>
<dbReference type="Gene3D" id="3.40.30.10">
    <property type="entry name" value="Glutaredoxin"/>
    <property type="match status" value="1"/>
</dbReference>
<evidence type="ECO:0000259" key="3">
    <source>
        <dbReference type="Pfam" id="PF00462"/>
    </source>
</evidence>
<feature type="compositionally biased region" description="Pro residues" evidence="1">
    <location>
        <begin position="192"/>
        <end position="205"/>
    </location>
</feature>
<dbReference type="Proteomes" id="UP000228593">
    <property type="component" value="Unassembled WGS sequence"/>
</dbReference>
<evidence type="ECO:0000256" key="2">
    <source>
        <dbReference type="SAM" id="SignalP"/>
    </source>
</evidence>
<feature type="region of interest" description="Disordered" evidence="1">
    <location>
        <begin position="173"/>
        <end position="205"/>
    </location>
</feature>
<feature type="domain" description="Glutaredoxin" evidence="3">
    <location>
        <begin position="79"/>
        <end position="128"/>
    </location>
</feature>
<dbReference type="InterPro" id="IPR002109">
    <property type="entry name" value="Glutaredoxin"/>
</dbReference>
<organism evidence="5 6">
    <name type="scientific">Massilia psychrophila</name>
    <dbReference type="NCBI Taxonomy" id="1603353"/>
    <lineage>
        <taxon>Bacteria</taxon>
        <taxon>Pseudomonadati</taxon>
        <taxon>Pseudomonadota</taxon>
        <taxon>Betaproteobacteria</taxon>
        <taxon>Burkholderiales</taxon>
        <taxon>Oxalobacteraceae</taxon>
        <taxon>Telluria group</taxon>
        <taxon>Massilia</taxon>
    </lineage>
</organism>
<dbReference type="RefSeq" id="WP_099916319.1">
    <property type="nucleotide sequence ID" value="NZ_PDOB01000018.1"/>
</dbReference>
<dbReference type="InterPro" id="IPR025392">
    <property type="entry name" value="DUF4124"/>
</dbReference>
<dbReference type="Pfam" id="PF13511">
    <property type="entry name" value="DUF4124"/>
    <property type="match status" value="1"/>
</dbReference>
<comment type="caution">
    <text evidence="5">The sequence shown here is derived from an EMBL/GenBank/DDBJ whole genome shotgun (WGS) entry which is preliminary data.</text>
</comment>
<feature type="chain" id="PRO_5013634514" evidence="2">
    <location>
        <begin position="27"/>
        <end position="205"/>
    </location>
</feature>
<protein>
    <submittedName>
        <fullName evidence="5">Glutaredoxin family protein</fullName>
    </submittedName>
</protein>
<evidence type="ECO:0000256" key="1">
    <source>
        <dbReference type="SAM" id="MobiDB-lite"/>
    </source>
</evidence>
<sequence>MRTNRTVARWALLGPGLLLCAAGVGAQVYKWTDAKGVVSFSDQPPPANARKVERKSLEPTSARAELPYALAEAAKMHPVVLYTTASCEACDQGRALLRQRGIPFAEKTVQSNDDQQKLKDAGSDGQLPLLLVGTSRRIGFEAGAWNAALTDAAYPLLRRLPANWQHPAAISAAPPRNVVPDAPAAPAAPANRPKPPPDAPPGFQF</sequence>
<dbReference type="Pfam" id="PF00462">
    <property type="entry name" value="Glutaredoxin"/>
    <property type="match status" value="1"/>
</dbReference>
<dbReference type="CDD" id="cd02976">
    <property type="entry name" value="NrdH"/>
    <property type="match status" value="1"/>
</dbReference>
<accession>A0A2G8T061</accession>
<feature type="domain" description="DUF4124" evidence="4">
    <location>
        <begin position="17"/>
        <end position="64"/>
    </location>
</feature>
<dbReference type="InterPro" id="IPR036249">
    <property type="entry name" value="Thioredoxin-like_sf"/>
</dbReference>